<dbReference type="Proteomes" id="UP000250347">
    <property type="component" value="Unassembled WGS sequence"/>
</dbReference>
<accession>A0A329KIW4</accession>
<sequence length="104" mass="10685">MAPPAVAASAGPVSGPMQLSHDSVPVRRIGVSSTVNDDKAFKGGGIKRFRPTTLAFSTPRSPGSAAPAVVAVIRAEQRADAPARAPASSCVDQDLLIRFCVARC</sequence>
<organism evidence="2 3">
    <name type="scientific">Mycobacterium colombiense</name>
    <dbReference type="NCBI Taxonomy" id="339268"/>
    <lineage>
        <taxon>Bacteria</taxon>
        <taxon>Bacillati</taxon>
        <taxon>Actinomycetota</taxon>
        <taxon>Actinomycetes</taxon>
        <taxon>Mycobacteriales</taxon>
        <taxon>Mycobacteriaceae</taxon>
        <taxon>Mycobacterium</taxon>
        <taxon>Mycobacterium avium complex (MAC)</taxon>
    </lineage>
</organism>
<name>A0A329KIW4_9MYCO</name>
<comment type="caution">
    <text evidence="2">The sequence shown here is derived from an EMBL/GenBank/DDBJ whole genome shotgun (WGS) entry which is preliminary data.</text>
</comment>
<evidence type="ECO:0000313" key="3">
    <source>
        <dbReference type="Proteomes" id="UP000250347"/>
    </source>
</evidence>
<dbReference type="EMBL" id="QMEU01000023">
    <property type="protein sequence ID" value="RAU96214.1"/>
    <property type="molecule type" value="Genomic_DNA"/>
</dbReference>
<dbReference type="AlphaFoldDB" id="A0A329KIW4"/>
<proteinExistence type="predicted"/>
<evidence type="ECO:0000256" key="1">
    <source>
        <dbReference type="SAM" id="MobiDB-lite"/>
    </source>
</evidence>
<protein>
    <submittedName>
        <fullName evidence="2">Uncharacterized protein</fullName>
    </submittedName>
</protein>
<feature type="compositionally biased region" description="Low complexity" evidence="1">
    <location>
        <begin position="1"/>
        <end position="16"/>
    </location>
</feature>
<evidence type="ECO:0000313" key="2">
    <source>
        <dbReference type="EMBL" id="RAU96214.1"/>
    </source>
</evidence>
<gene>
    <name evidence="2" type="ORF">DQP58_10775</name>
</gene>
<feature type="region of interest" description="Disordered" evidence="1">
    <location>
        <begin position="1"/>
        <end position="21"/>
    </location>
</feature>
<reference evidence="2 3" key="1">
    <citation type="submission" date="2018-06" db="EMBL/GenBank/DDBJ databases">
        <title>NTM in soil in Japan.</title>
        <authorList>
            <person name="Ohya K."/>
        </authorList>
    </citation>
    <scope>NUCLEOTIDE SEQUENCE [LARGE SCALE GENOMIC DNA]</scope>
    <source>
        <strain evidence="2 3">GF76</strain>
    </source>
</reference>